<protein>
    <submittedName>
        <fullName evidence="4">Uncharacterized protein</fullName>
    </submittedName>
</protein>
<evidence type="ECO:0000313" key="4">
    <source>
        <dbReference type="EMBL" id="KAH3819040.1"/>
    </source>
</evidence>
<evidence type="ECO:0000313" key="5">
    <source>
        <dbReference type="Proteomes" id="UP000828390"/>
    </source>
</evidence>
<dbReference type="EMBL" id="JAIWYP010000005">
    <property type="protein sequence ID" value="KAH3819040.1"/>
    <property type="molecule type" value="Genomic_DNA"/>
</dbReference>
<feature type="non-terminal residue" evidence="4">
    <location>
        <position position="1"/>
    </location>
</feature>
<dbReference type="PANTHER" id="PTHR12991">
    <property type="entry name" value="NITROGEN PERMEASE REGULATOR 2/TUMOR SUPPRESSOR CANDIDATE 4"/>
    <property type="match status" value="1"/>
</dbReference>
<reference evidence="4" key="1">
    <citation type="journal article" date="2019" name="bioRxiv">
        <title>The Genome of the Zebra Mussel, Dreissena polymorpha: A Resource for Invasive Species Research.</title>
        <authorList>
            <person name="McCartney M.A."/>
            <person name="Auch B."/>
            <person name="Kono T."/>
            <person name="Mallez S."/>
            <person name="Zhang Y."/>
            <person name="Obille A."/>
            <person name="Becker A."/>
            <person name="Abrahante J.E."/>
            <person name="Garbe J."/>
            <person name="Badalamenti J.P."/>
            <person name="Herman A."/>
            <person name="Mangelson H."/>
            <person name="Liachko I."/>
            <person name="Sullivan S."/>
            <person name="Sone E.D."/>
            <person name="Koren S."/>
            <person name="Silverstein K.A.T."/>
            <person name="Beckman K.B."/>
            <person name="Gohl D.M."/>
        </authorList>
    </citation>
    <scope>NUCLEOTIDE SEQUENCE</scope>
    <source>
        <strain evidence="4">Duluth1</strain>
        <tissue evidence="4">Whole animal</tissue>
    </source>
</reference>
<feature type="region of interest" description="Disordered" evidence="2">
    <location>
        <begin position="709"/>
        <end position="757"/>
    </location>
</feature>
<proteinExistence type="inferred from homology"/>
<keyword evidence="3" id="KW-0812">Transmembrane</keyword>
<accession>A0A9D4GL50</accession>
<gene>
    <name evidence="4" type="ORF">DPMN_120770</name>
</gene>
<keyword evidence="3" id="KW-0472">Membrane</keyword>
<dbReference type="GO" id="GO:1990130">
    <property type="term" value="C:GATOR1 complex"/>
    <property type="evidence" value="ECO:0007669"/>
    <property type="project" value="TreeGrafter"/>
</dbReference>
<feature type="transmembrane region" description="Helical" evidence="3">
    <location>
        <begin position="486"/>
        <end position="509"/>
    </location>
</feature>
<dbReference type="GO" id="GO:0005096">
    <property type="term" value="F:GTPase activator activity"/>
    <property type="evidence" value="ECO:0007669"/>
    <property type="project" value="TreeGrafter"/>
</dbReference>
<dbReference type="PANTHER" id="PTHR12991:SF10">
    <property type="entry name" value="GATOR COMPLEX PROTEIN NPRL2"/>
    <property type="match status" value="1"/>
</dbReference>
<evidence type="ECO:0000256" key="3">
    <source>
        <dbReference type="SAM" id="Phobius"/>
    </source>
</evidence>
<reference evidence="4" key="2">
    <citation type="submission" date="2020-11" db="EMBL/GenBank/DDBJ databases">
        <authorList>
            <person name="McCartney M.A."/>
            <person name="Auch B."/>
            <person name="Kono T."/>
            <person name="Mallez S."/>
            <person name="Becker A."/>
            <person name="Gohl D.M."/>
            <person name="Silverstein K.A.T."/>
            <person name="Koren S."/>
            <person name="Bechman K.B."/>
            <person name="Herman A."/>
            <person name="Abrahante J.E."/>
            <person name="Garbe J."/>
        </authorList>
    </citation>
    <scope>NUCLEOTIDE SEQUENCE</scope>
    <source>
        <strain evidence="4">Duluth1</strain>
        <tissue evidence="4">Whole animal</tissue>
    </source>
</reference>
<name>A0A9D4GL50_DREPO</name>
<dbReference type="Pfam" id="PF06218">
    <property type="entry name" value="NPR2"/>
    <property type="match status" value="2"/>
</dbReference>
<evidence type="ECO:0000256" key="2">
    <source>
        <dbReference type="SAM" id="MobiDB-lite"/>
    </source>
</evidence>
<keyword evidence="5" id="KW-1185">Reference proteome</keyword>
<dbReference type="InterPro" id="IPR009348">
    <property type="entry name" value="NPR2-like"/>
</dbReference>
<sequence length="757" mass="84750">VPEEIISKDLFDAIQIYIITKPELKTRLITVNTLGHKIVGCPVYIDNKKYDRNALIFNCCFLFDCDTRTARYEPVVKKLAAYFTQLELESSFLSDEEKKSNIPSLLSQILQNLNKSGSCSMDVNDSCTISLKLSPLIEDPKPVQDHDVPVFLSDRPRVNPARWDLTTQQILQFIDGYNHAAKIAAEADIEINLVKACLQNLLHIDVITVISVFQYSNMFTTTSNLQQLIENPCLQAECLQAVATNSHVKPLFRDVFMLYCSLTQGLTVRDLCLRFSPHAMKIDEKKFIQFGLKRQLIRRVHGYPVRLPSEGRSGPKVTAVSKWLNGMHSMDEICCKEVGARGIQFNAIEDGRPGYYKCTWFLEAQSNENHSLRQEVLTTQTSQQCTSSDVDRMASFINHCSGKNYGQLMTCTARGEWDCKSLATICKSLQLNEGTGHVTKETGTRKSRGQGLRRAKAEFTAKTQSSADVNVPRFDPDEGYFTMKQMALAVLVSFIAGATMLALVVLVVWRCRHFYLNSRKSMEMAHQDARRTAALHAITQIAAGTNLSASNPNYEQVISPTEILDSVLQEHDRIYEEILARRKSSTKPNDNAYVNIEKLNKKGVLTKIPSDLNVILELSEHLDMPSSPARQQKKMNNELDQSLTNPDTSAALEFKRNDVVYSVPQKAYAPVAAEVVQPAVKDHNRNVSSDVAGYGQSNVACPPRKLTDIAADSTESKVGGQEETGQESEDSEEEDVGLEMHAIEPTEEDLWQGSMKL</sequence>
<dbReference type="GO" id="GO:0010508">
    <property type="term" value="P:positive regulation of autophagy"/>
    <property type="evidence" value="ECO:0007669"/>
    <property type="project" value="TreeGrafter"/>
</dbReference>
<feature type="compositionally biased region" description="Acidic residues" evidence="2">
    <location>
        <begin position="724"/>
        <end position="737"/>
    </location>
</feature>
<comment type="caution">
    <text evidence="4">The sequence shown here is derived from an EMBL/GenBank/DDBJ whole genome shotgun (WGS) entry which is preliminary data.</text>
</comment>
<evidence type="ECO:0000256" key="1">
    <source>
        <dbReference type="ARBA" id="ARBA00008433"/>
    </source>
</evidence>
<dbReference type="AlphaFoldDB" id="A0A9D4GL50"/>
<dbReference type="Proteomes" id="UP000828390">
    <property type="component" value="Unassembled WGS sequence"/>
</dbReference>
<dbReference type="GO" id="GO:1904262">
    <property type="term" value="P:negative regulation of TORC1 signaling"/>
    <property type="evidence" value="ECO:0007669"/>
    <property type="project" value="TreeGrafter"/>
</dbReference>
<dbReference type="GO" id="GO:0034198">
    <property type="term" value="P:cellular response to amino acid starvation"/>
    <property type="evidence" value="ECO:0007669"/>
    <property type="project" value="TreeGrafter"/>
</dbReference>
<comment type="similarity">
    <text evidence="1">Belongs to the NPR2 family.</text>
</comment>
<dbReference type="GO" id="GO:0005774">
    <property type="term" value="C:vacuolar membrane"/>
    <property type="evidence" value="ECO:0007669"/>
    <property type="project" value="TreeGrafter"/>
</dbReference>
<keyword evidence="3" id="KW-1133">Transmembrane helix</keyword>
<organism evidence="4 5">
    <name type="scientific">Dreissena polymorpha</name>
    <name type="common">Zebra mussel</name>
    <name type="synonym">Mytilus polymorpha</name>
    <dbReference type="NCBI Taxonomy" id="45954"/>
    <lineage>
        <taxon>Eukaryota</taxon>
        <taxon>Metazoa</taxon>
        <taxon>Spiralia</taxon>
        <taxon>Lophotrochozoa</taxon>
        <taxon>Mollusca</taxon>
        <taxon>Bivalvia</taxon>
        <taxon>Autobranchia</taxon>
        <taxon>Heteroconchia</taxon>
        <taxon>Euheterodonta</taxon>
        <taxon>Imparidentia</taxon>
        <taxon>Neoheterodontei</taxon>
        <taxon>Myida</taxon>
        <taxon>Dreissenoidea</taxon>
        <taxon>Dreissenidae</taxon>
        <taxon>Dreissena</taxon>
    </lineage>
</organism>